<evidence type="ECO:0000259" key="9">
    <source>
        <dbReference type="SMART" id="SM01222"/>
    </source>
</evidence>
<dbReference type="InterPro" id="IPR022384">
    <property type="entry name" value="FormiminoTrfase_cat_dom_sf"/>
</dbReference>
<dbReference type="SMART" id="SM01221">
    <property type="entry name" value="FTCD"/>
    <property type="match status" value="1"/>
</dbReference>
<keyword evidence="4" id="KW-0963">Cytoplasm</keyword>
<accession>A0ABY6HVK0</accession>
<evidence type="ECO:0000259" key="8">
    <source>
        <dbReference type="SMART" id="SM01221"/>
    </source>
</evidence>
<evidence type="ECO:0000313" key="11">
    <source>
        <dbReference type="Proteomes" id="UP001208689"/>
    </source>
</evidence>
<evidence type="ECO:0000256" key="5">
    <source>
        <dbReference type="ARBA" id="ARBA00022679"/>
    </source>
</evidence>
<gene>
    <name evidence="10" type="ORF">NEF87_002879</name>
</gene>
<dbReference type="InterPro" id="IPR051623">
    <property type="entry name" value="FTCD"/>
</dbReference>
<dbReference type="GO" id="GO:0030409">
    <property type="term" value="F:glutamate formimidoyltransferase activity"/>
    <property type="evidence" value="ECO:0007669"/>
    <property type="project" value="UniProtKB-EC"/>
</dbReference>
<proteinExistence type="predicted"/>
<evidence type="ECO:0000256" key="4">
    <source>
        <dbReference type="ARBA" id="ARBA00022490"/>
    </source>
</evidence>
<dbReference type="Pfam" id="PF07837">
    <property type="entry name" value="FTCD_N"/>
    <property type="match status" value="1"/>
</dbReference>
<dbReference type="InterPro" id="IPR037064">
    <property type="entry name" value="Formiminotransferase_N_sf"/>
</dbReference>
<evidence type="ECO:0000313" key="10">
    <source>
        <dbReference type="EMBL" id="UYP46594.1"/>
    </source>
</evidence>
<comment type="pathway">
    <text evidence="2">Amino-acid degradation; L-histidine degradation into L-glutamate; L-glutamate from N-formimidoyl-L-glutamate (transferase route): step 1/1.</text>
</comment>
<dbReference type="EMBL" id="CP104013">
    <property type="protein sequence ID" value="UYP46594.1"/>
    <property type="molecule type" value="Genomic_DNA"/>
</dbReference>
<dbReference type="InterPro" id="IPR037070">
    <property type="entry name" value="Formiminotransferase_C_sf"/>
</dbReference>
<dbReference type="Proteomes" id="UP001208689">
    <property type="component" value="Chromosome"/>
</dbReference>
<protein>
    <recommendedName>
        <fullName evidence="3">glutamate formimidoyltransferase</fullName>
        <ecNumber evidence="3">2.1.2.5</ecNumber>
    </recommendedName>
</protein>
<dbReference type="InterPro" id="IPR012886">
    <property type="entry name" value="Formiminotransferase_N"/>
</dbReference>
<dbReference type="EC" id="2.1.2.5" evidence="3"/>
<dbReference type="SMART" id="SM01222">
    <property type="entry name" value="FTCD_N"/>
    <property type="match status" value="1"/>
</dbReference>
<keyword evidence="6" id="KW-0369">Histidine metabolism</keyword>
<dbReference type="NCBIfam" id="TIGR02024">
    <property type="entry name" value="FtcD"/>
    <property type="match status" value="1"/>
</dbReference>
<keyword evidence="11" id="KW-1185">Reference proteome</keyword>
<dbReference type="Gene3D" id="3.30.70.670">
    <property type="entry name" value="Formiminotransferase, C-terminal subdomain"/>
    <property type="match status" value="1"/>
</dbReference>
<dbReference type="PANTHER" id="PTHR12234:SF8">
    <property type="entry name" value="FORMIMINOTRANSFERASE-CYCLODEAMINASE"/>
    <property type="match status" value="1"/>
</dbReference>
<name>A0ABY6HVK0_9ARCH</name>
<dbReference type="InterPro" id="IPR013802">
    <property type="entry name" value="Formiminotransferase_C"/>
</dbReference>
<feature type="domain" description="Formiminotransferase N-terminal subdomain" evidence="9">
    <location>
        <begin position="2"/>
        <end position="179"/>
    </location>
</feature>
<dbReference type="SUPFAM" id="SSF55116">
    <property type="entry name" value="Formiminotransferase domain of formiminotransferase-cyclodeaminase"/>
    <property type="match status" value="2"/>
</dbReference>
<dbReference type="Pfam" id="PF02971">
    <property type="entry name" value="FTCD"/>
    <property type="match status" value="1"/>
</dbReference>
<evidence type="ECO:0000256" key="6">
    <source>
        <dbReference type="ARBA" id="ARBA00022808"/>
    </source>
</evidence>
<organism evidence="10 11">
    <name type="scientific">Candidatus Lokiarchaeum ossiferum</name>
    <dbReference type="NCBI Taxonomy" id="2951803"/>
    <lineage>
        <taxon>Archaea</taxon>
        <taxon>Promethearchaeati</taxon>
        <taxon>Promethearchaeota</taxon>
        <taxon>Promethearchaeia</taxon>
        <taxon>Promethearchaeales</taxon>
        <taxon>Promethearchaeaceae</taxon>
        <taxon>Candidatus Lokiarchaeum</taxon>
    </lineage>
</organism>
<keyword evidence="7" id="KW-0290">Folate-binding</keyword>
<dbReference type="Gene3D" id="3.30.990.10">
    <property type="entry name" value="Formiminotransferase, N-terminal subdomain"/>
    <property type="match status" value="1"/>
</dbReference>
<evidence type="ECO:0000256" key="3">
    <source>
        <dbReference type="ARBA" id="ARBA00012252"/>
    </source>
</evidence>
<keyword evidence="5 10" id="KW-0808">Transferase</keyword>
<evidence type="ECO:0000256" key="7">
    <source>
        <dbReference type="ARBA" id="ARBA00022954"/>
    </source>
</evidence>
<evidence type="ECO:0000256" key="2">
    <source>
        <dbReference type="ARBA" id="ARBA00005082"/>
    </source>
</evidence>
<feature type="domain" description="Formiminotransferase C-terminal subdomain" evidence="8">
    <location>
        <begin position="180"/>
        <end position="293"/>
    </location>
</feature>
<evidence type="ECO:0000256" key="1">
    <source>
        <dbReference type="ARBA" id="ARBA00004496"/>
    </source>
</evidence>
<dbReference type="InterPro" id="IPR004227">
    <property type="entry name" value="Formiminotransferase_cat"/>
</dbReference>
<sequence length="298" mass="33130">MALVELVPNFSEGRRQDVIDKILAAMKEASTAKIIDSRADPDHNRLVVTIVGEPEETFKAGFAGIKTAAELIDMDEHQGEHPRVGATDVVPFVPVTGITIEECTELAKRLAKKVSDELGIPTYLYEAAATRPDRENLANIRKGQYEGLKEAIKTDPDRKPDFGPSELPKAGATVIGAREFLIAYNIYLNTDDVEIAKTIGRNIRHKNGGFAYCKSMGFATKPYVQVSMNLTNYKETPMAMVVETVRNEARRYGVAITETEVYGMIPVDALLDAAEYYLQLNGKWNRSQIIEKKLTEME</sequence>
<comment type="subcellular location">
    <subcellularLocation>
        <location evidence="1">Cytoplasm</location>
    </subcellularLocation>
</comment>
<reference evidence="10" key="1">
    <citation type="submission" date="2022-09" db="EMBL/GenBank/DDBJ databases">
        <title>Actin cytoskeleton and complex cell architecture in an #Asgard archaeon.</title>
        <authorList>
            <person name="Ponce Toledo R.I."/>
            <person name="Schleper C."/>
            <person name="Rodrigues Oliveira T."/>
            <person name="Wollweber F."/>
            <person name="Xu J."/>
            <person name="Rittmann S."/>
            <person name="Klingl A."/>
            <person name="Pilhofer M."/>
        </authorList>
    </citation>
    <scope>NUCLEOTIDE SEQUENCE</scope>
    <source>
        <strain evidence="10">B-35</strain>
    </source>
</reference>
<dbReference type="PANTHER" id="PTHR12234">
    <property type="entry name" value="FORMIMINOTRANSFERASE-CYCLODEAMINASE"/>
    <property type="match status" value="1"/>
</dbReference>